<evidence type="ECO:0000313" key="2">
    <source>
        <dbReference type="EMBL" id="EJK54847.1"/>
    </source>
</evidence>
<accession>K0S7Q2</accession>
<dbReference type="AlphaFoldDB" id="K0S7Q2"/>
<evidence type="ECO:0000313" key="3">
    <source>
        <dbReference type="Proteomes" id="UP000266841"/>
    </source>
</evidence>
<feature type="compositionally biased region" description="Basic and acidic residues" evidence="1">
    <location>
        <begin position="11"/>
        <end position="20"/>
    </location>
</feature>
<reference evidence="2 3" key="1">
    <citation type="journal article" date="2012" name="Genome Biol.">
        <title>Genome and low-iron response of an oceanic diatom adapted to chronic iron limitation.</title>
        <authorList>
            <person name="Lommer M."/>
            <person name="Specht M."/>
            <person name="Roy A.S."/>
            <person name="Kraemer L."/>
            <person name="Andreson R."/>
            <person name="Gutowska M.A."/>
            <person name="Wolf J."/>
            <person name="Bergner S.V."/>
            <person name="Schilhabel M.B."/>
            <person name="Klostermeier U.C."/>
            <person name="Beiko R.G."/>
            <person name="Rosenstiel P."/>
            <person name="Hippler M."/>
            <person name="Laroche J."/>
        </authorList>
    </citation>
    <scope>NUCLEOTIDE SEQUENCE [LARGE SCALE GENOMIC DNA]</scope>
    <source>
        <strain evidence="2 3">CCMP1005</strain>
    </source>
</reference>
<feature type="non-terminal residue" evidence="2">
    <location>
        <position position="1"/>
    </location>
</feature>
<dbReference type="Proteomes" id="UP000266841">
    <property type="component" value="Unassembled WGS sequence"/>
</dbReference>
<keyword evidence="3" id="KW-1185">Reference proteome</keyword>
<evidence type="ECO:0000256" key="1">
    <source>
        <dbReference type="SAM" id="MobiDB-lite"/>
    </source>
</evidence>
<gene>
    <name evidence="2" type="ORF">THAOC_25489</name>
</gene>
<sequence>RVTADLSADLSKQDENKRSDDEEETGLIDLQHGAT</sequence>
<organism evidence="2 3">
    <name type="scientific">Thalassiosira oceanica</name>
    <name type="common">Marine diatom</name>
    <dbReference type="NCBI Taxonomy" id="159749"/>
    <lineage>
        <taxon>Eukaryota</taxon>
        <taxon>Sar</taxon>
        <taxon>Stramenopiles</taxon>
        <taxon>Ochrophyta</taxon>
        <taxon>Bacillariophyta</taxon>
        <taxon>Coscinodiscophyceae</taxon>
        <taxon>Thalassiosirophycidae</taxon>
        <taxon>Thalassiosirales</taxon>
        <taxon>Thalassiosiraceae</taxon>
        <taxon>Thalassiosira</taxon>
    </lineage>
</organism>
<feature type="region of interest" description="Disordered" evidence="1">
    <location>
        <begin position="1"/>
        <end position="35"/>
    </location>
</feature>
<proteinExistence type="predicted"/>
<protein>
    <submittedName>
        <fullName evidence="2">Uncharacterized protein</fullName>
    </submittedName>
</protein>
<comment type="caution">
    <text evidence="2">The sequence shown here is derived from an EMBL/GenBank/DDBJ whole genome shotgun (WGS) entry which is preliminary data.</text>
</comment>
<name>K0S7Q2_THAOC</name>
<dbReference type="EMBL" id="AGNL01035173">
    <property type="protein sequence ID" value="EJK54847.1"/>
    <property type="molecule type" value="Genomic_DNA"/>
</dbReference>